<name>A0ABD1T0N8_9LAMI</name>
<sequence length="451" mass="51684">MEKYDGFFDPVDHLRAFVDLMRLRATSMQLCARLSRQHLGERQGTSSKRAKKIAIELMQWIQDKDELLKDFIAWFNRATLKIKDLQMHVVVTAMISKTRNRPFKMLLSKNSPDTMHELLSRGDNYVDVEEAFFITKGPLPPGTPPHIPKFPAIETPPTAAPLRAPVSLAPPSAPHFYSLTSGPNPYWGQPSWMPTPTLVETQVLSLEQRVEELMDRKIAEAMSSKGSRQQSMVLEEDPFSLEVMAVPLPRDFKQPKMEKYEGSSDPVDHLRSFVDLMRLQATPDAIMCKTFPPTLRREARDWVATLPPKSIRTFEEFSKNFATHFTSSKRVKKTAINLMQLAQGKDELLKDFIARFNRATLGIKELQMSTIVTAMMSRTRNRHFKMSLSKNPPNTMHELLRRGEKYVDAEEAYLITKGMKDRSEPESNKRKIPGELEPQNNRGKLTQGEKR</sequence>
<evidence type="ECO:0000259" key="2">
    <source>
        <dbReference type="Pfam" id="PF03732"/>
    </source>
</evidence>
<dbReference type="Proteomes" id="UP001604336">
    <property type="component" value="Unassembled WGS sequence"/>
</dbReference>
<protein>
    <submittedName>
        <fullName evidence="3">Retrotransposon gag protein</fullName>
    </submittedName>
</protein>
<reference evidence="4" key="1">
    <citation type="submission" date="2024-07" db="EMBL/GenBank/DDBJ databases">
        <title>Two chromosome-level genome assemblies of Korean endemic species Abeliophyllum distichum and Forsythia ovata (Oleaceae).</title>
        <authorList>
            <person name="Jang H."/>
        </authorList>
    </citation>
    <scope>NUCLEOTIDE SEQUENCE [LARGE SCALE GENOMIC DNA]</scope>
</reference>
<organism evidence="3 4">
    <name type="scientific">Abeliophyllum distichum</name>
    <dbReference type="NCBI Taxonomy" id="126358"/>
    <lineage>
        <taxon>Eukaryota</taxon>
        <taxon>Viridiplantae</taxon>
        <taxon>Streptophyta</taxon>
        <taxon>Embryophyta</taxon>
        <taxon>Tracheophyta</taxon>
        <taxon>Spermatophyta</taxon>
        <taxon>Magnoliopsida</taxon>
        <taxon>eudicotyledons</taxon>
        <taxon>Gunneridae</taxon>
        <taxon>Pentapetalae</taxon>
        <taxon>asterids</taxon>
        <taxon>lamiids</taxon>
        <taxon>Lamiales</taxon>
        <taxon>Oleaceae</taxon>
        <taxon>Forsythieae</taxon>
        <taxon>Abeliophyllum</taxon>
    </lineage>
</organism>
<dbReference type="EMBL" id="JBFOLK010000006">
    <property type="protein sequence ID" value="KAL2506186.1"/>
    <property type="molecule type" value="Genomic_DNA"/>
</dbReference>
<feature type="domain" description="Retrotransposon gag" evidence="2">
    <location>
        <begin position="291"/>
        <end position="367"/>
    </location>
</feature>
<keyword evidence="4" id="KW-1185">Reference proteome</keyword>
<accession>A0ABD1T0N8</accession>
<dbReference type="PANTHER" id="PTHR33223:SF10">
    <property type="entry name" value="AMINOTRANSFERASE-LIKE PLANT MOBILE DOMAIN-CONTAINING PROTEIN"/>
    <property type="match status" value="1"/>
</dbReference>
<evidence type="ECO:0000313" key="4">
    <source>
        <dbReference type="Proteomes" id="UP001604336"/>
    </source>
</evidence>
<feature type="region of interest" description="Disordered" evidence="1">
    <location>
        <begin position="417"/>
        <end position="451"/>
    </location>
</feature>
<evidence type="ECO:0000256" key="1">
    <source>
        <dbReference type="SAM" id="MobiDB-lite"/>
    </source>
</evidence>
<dbReference type="Pfam" id="PF03732">
    <property type="entry name" value="Retrotrans_gag"/>
    <property type="match status" value="1"/>
</dbReference>
<comment type="caution">
    <text evidence="3">The sequence shown here is derived from an EMBL/GenBank/DDBJ whole genome shotgun (WGS) entry which is preliminary data.</text>
</comment>
<evidence type="ECO:0000313" key="3">
    <source>
        <dbReference type="EMBL" id="KAL2506186.1"/>
    </source>
</evidence>
<gene>
    <name evidence="3" type="ORF">Adt_21807</name>
</gene>
<feature type="compositionally biased region" description="Basic and acidic residues" evidence="1">
    <location>
        <begin position="418"/>
        <end position="434"/>
    </location>
</feature>
<dbReference type="PANTHER" id="PTHR33223">
    <property type="entry name" value="CCHC-TYPE DOMAIN-CONTAINING PROTEIN"/>
    <property type="match status" value="1"/>
</dbReference>
<proteinExistence type="predicted"/>
<dbReference type="AlphaFoldDB" id="A0ABD1T0N8"/>
<dbReference type="InterPro" id="IPR005162">
    <property type="entry name" value="Retrotrans_gag_dom"/>
</dbReference>